<protein>
    <submittedName>
        <fullName evidence="6">Helicase-related protein</fullName>
    </submittedName>
</protein>
<evidence type="ECO:0000313" key="7">
    <source>
        <dbReference type="Proteomes" id="UP001221411"/>
    </source>
</evidence>
<keyword evidence="3" id="KW-0067">ATP-binding</keyword>
<dbReference type="Gene3D" id="3.40.50.10810">
    <property type="entry name" value="Tandem AAA-ATPase domain"/>
    <property type="match status" value="1"/>
</dbReference>
<dbReference type="Gene3D" id="3.40.50.300">
    <property type="entry name" value="P-loop containing nucleotide triphosphate hydrolases"/>
    <property type="match status" value="1"/>
</dbReference>
<dbReference type="RefSeq" id="WP_271925788.1">
    <property type="nucleotide sequence ID" value="NZ_JAQNDO010000001.1"/>
</dbReference>
<evidence type="ECO:0000256" key="3">
    <source>
        <dbReference type="ARBA" id="ARBA00022840"/>
    </source>
</evidence>
<dbReference type="Proteomes" id="UP001221411">
    <property type="component" value="Unassembled WGS sequence"/>
</dbReference>
<dbReference type="InterPro" id="IPR038718">
    <property type="entry name" value="SNF2-like_sf"/>
</dbReference>
<dbReference type="Pfam" id="PF00270">
    <property type="entry name" value="DEAD"/>
    <property type="match status" value="1"/>
</dbReference>
<name>A0ABT5F1Q3_9BACT</name>
<dbReference type="InterPro" id="IPR011545">
    <property type="entry name" value="DEAD/DEAH_box_helicase_dom"/>
</dbReference>
<dbReference type="Pfam" id="PF00271">
    <property type="entry name" value="Helicase_C"/>
    <property type="match status" value="1"/>
</dbReference>
<dbReference type="InterPro" id="IPR049730">
    <property type="entry name" value="SNF2/RAD54-like_C"/>
</dbReference>
<dbReference type="InterPro" id="IPR001650">
    <property type="entry name" value="Helicase_C-like"/>
</dbReference>
<dbReference type="PROSITE" id="PS51192">
    <property type="entry name" value="HELICASE_ATP_BIND_1"/>
    <property type="match status" value="1"/>
</dbReference>
<dbReference type="PROSITE" id="PS51194">
    <property type="entry name" value="HELICASE_CTER"/>
    <property type="match status" value="1"/>
</dbReference>
<dbReference type="EMBL" id="JAQNDO010000001">
    <property type="protein sequence ID" value="MDC0747363.1"/>
    <property type="molecule type" value="Genomic_DNA"/>
</dbReference>
<organism evidence="6 7">
    <name type="scientific">Polyangium mundeleinium</name>
    <dbReference type="NCBI Taxonomy" id="2995306"/>
    <lineage>
        <taxon>Bacteria</taxon>
        <taxon>Pseudomonadati</taxon>
        <taxon>Myxococcota</taxon>
        <taxon>Polyangia</taxon>
        <taxon>Polyangiales</taxon>
        <taxon>Polyangiaceae</taxon>
        <taxon>Polyangium</taxon>
    </lineage>
</organism>
<feature type="domain" description="Helicase ATP-binding" evidence="4">
    <location>
        <begin position="124"/>
        <end position="293"/>
    </location>
</feature>
<dbReference type="CDD" id="cd18793">
    <property type="entry name" value="SF2_C_SNF"/>
    <property type="match status" value="1"/>
</dbReference>
<accession>A0ABT5F1Q3</accession>
<dbReference type="InterPro" id="IPR027417">
    <property type="entry name" value="P-loop_NTPase"/>
</dbReference>
<gene>
    <name evidence="6" type="ORF">POL67_38895</name>
</gene>
<proteinExistence type="predicted"/>
<evidence type="ECO:0000259" key="4">
    <source>
        <dbReference type="PROSITE" id="PS51192"/>
    </source>
</evidence>
<dbReference type="PANTHER" id="PTHR45766">
    <property type="entry name" value="DNA ANNEALING HELICASE AND ENDONUCLEASE ZRANB3 FAMILY MEMBER"/>
    <property type="match status" value="1"/>
</dbReference>
<dbReference type="SMART" id="SM00490">
    <property type="entry name" value="HELICc"/>
    <property type="match status" value="1"/>
</dbReference>
<reference evidence="6 7" key="1">
    <citation type="submission" date="2022-11" db="EMBL/GenBank/DDBJ databases">
        <title>Minimal conservation of predation-associated metabolite biosynthetic gene clusters underscores biosynthetic potential of Myxococcota including descriptions for ten novel species: Archangium lansinium sp. nov., Myxococcus landrumus sp. nov., Nannocystis bai.</title>
        <authorList>
            <person name="Ahearne A."/>
            <person name="Stevens C."/>
            <person name="Dowd S."/>
        </authorList>
    </citation>
    <scope>NUCLEOTIDE SEQUENCE [LARGE SCALE GENOMIC DNA]</scope>
    <source>
        <strain evidence="6 7">RJM3</strain>
    </source>
</reference>
<keyword evidence="2" id="KW-0378">Hydrolase</keyword>
<evidence type="ECO:0000256" key="2">
    <source>
        <dbReference type="ARBA" id="ARBA00022801"/>
    </source>
</evidence>
<feature type="domain" description="Helicase C-terminal" evidence="5">
    <location>
        <begin position="481"/>
        <end position="644"/>
    </location>
</feature>
<evidence type="ECO:0000259" key="5">
    <source>
        <dbReference type="PROSITE" id="PS51194"/>
    </source>
</evidence>
<dbReference type="GO" id="GO:0004386">
    <property type="term" value="F:helicase activity"/>
    <property type="evidence" value="ECO:0007669"/>
    <property type="project" value="UniProtKB-KW"/>
</dbReference>
<sequence length="918" mass="102345">MTGLRVLFRRQEEGQTWALLSRRDEFGFEDLDLLRPPGRFWADGDLSRADRFDPVLQIESRRVRAVPTPAALLAEKPDDSWMAMTRRSLARLLAWFLIVEDPQRRLEAQAIVTLAHQASVVQHILQQPSLRRVLLADEVGLGKTVEAGLLIKQVLAQNPGARVLYLSPARLVRNVRSEFEKLGLSSFRLWIASADRDAKLTDPHVVASIHRACHKGRIDEVLAAPPWDMIVVDECHHLSDWAPGGGSPVAQYKLVERLAERLSEKGRLLLMSGTPHQGHGDRFQNLLRLLRAKKEPESQLAGRVIYRTKEDVRDWDDQPLFPSRQVNPVCVVDLGRDHQHWLTEIHRFFEPGRAERGDNSAQRRAAGWRAGQALQWATSSVQAGLGYLVRQAVRANCKPETLPGLEAALAAIRPYRRGSASEPTRELFARIAGEVRQQIEDADVEDIEDLSDEAKWRPDLGHLSELLEDGVRLLRATGDAKWNRLYEKILAPAGDEKVVLFAQPIETVTAVAAYLERRTGERPALILGGQSEEERAAEVERFCQESGPQYLVSSRAGGEGLNLQVARRLVHLDVPWNPMELEQRIGRVHRFLSRRTILVDTLVVKDSREVDTYDYARQKLRIIAKTMGTEDRFEALFGRVMSLVPPEELSDILGQGPVGPLSPDEQARLTTLVTEGYHQWKRFHDRYSQQQKQIRALDPGEATWSDLATFSRTYLGATTAEGFSSLRFLRQDEEVVEASQTAEVLSIEGTLYACGDHGGMPVTRDDGTKAERFGLNVAAVAKALRAQAFPTALTGAAHVRWPEDEPRPHEGTFGVLVLVRQSVRREQGATAEQGATLHCVVVSGAGDVRTVEPGAKGTLLRALGRGTVRREPEEAPALVAAMQRAEAALFQELRPPNEADLEANIRHAVTPLLAAIVS</sequence>
<evidence type="ECO:0000313" key="6">
    <source>
        <dbReference type="EMBL" id="MDC0747363.1"/>
    </source>
</evidence>
<dbReference type="InterPro" id="IPR014001">
    <property type="entry name" value="Helicase_ATP-bd"/>
</dbReference>
<dbReference type="SUPFAM" id="SSF52540">
    <property type="entry name" value="P-loop containing nucleoside triphosphate hydrolases"/>
    <property type="match status" value="2"/>
</dbReference>
<dbReference type="PANTHER" id="PTHR45766:SF6">
    <property type="entry name" value="SWI_SNF-RELATED MATRIX-ASSOCIATED ACTIN-DEPENDENT REGULATOR OF CHROMATIN SUBFAMILY A-LIKE PROTEIN 1"/>
    <property type="match status" value="1"/>
</dbReference>
<evidence type="ECO:0000256" key="1">
    <source>
        <dbReference type="ARBA" id="ARBA00022741"/>
    </source>
</evidence>
<keyword evidence="1" id="KW-0547">Nucleotide-binding</keyword>
<dbReference type="SMART" id="SM00487">
    <property type="entry name" value="DEXDc"/>
    <property type="match status" value="1"/>
</dbReference>
<keyword evidence="7" id="KW-1185">Reference proteome</keyword>
<comment type="caution">
    <text evidence="6">The sequence shown here is derived from an EMBL/GenBank/DDBJ whole genome shotgun (WGS) entry which is preliminary data.</text>
</comment>
<keyword evidence="6" id="KW-0347">Helicase</keyword>